<reference evidence="2 3" key="1">
    <citation type="submission" date="2017-06" db="EMBL/GenBank/DDBJ databases">
        <authorList>
            <person name="Kim H.J."/>
            <person name="Triplett B.A."/>
        </authorList>
    </citation>
    <scope>NUCLEOTIDE SEQUENCE [LARGE SCALE GENOMIC DNA]</scope>
    <source>
        <strain evidence="2 3">DSM 44715</strain>
    </source>
</reference>
<organism evidence="2 3">
    <name type="scientific">Actinomadura meyerae</name>
    <dbReference type="NCBI Taxonomy" id="240840"/>
    <lineage>
        <taxon>Bacteria</taxon>
        <taxon>Bacillati</taxon>
        <taxon>Actinomycetota</taxon>
        <taxon>Actinomycetes</taxon>
        <taxon>Streptosporangiales</taxon>
        <taxon>Thermomonosporaceae</taxon>
        <taxon>Actinomadura</taxon>
    </lineage>
</organism>
<dbReference type="Proteomes" id="UP000198318">
    <property type="component" value="Unassembled WGS sequence"/>
</dbReference>
<evidence type="ECO:0008006" key="4">
    <source>
        <dbReference type="Google" id="ProtNLM"/>
    </source>
</evidence>
<dbReference type="RefSeq" id="WP_089328383.1">
    <property type="nucleotide sequence ID" value="NZ_FZOR01000025.1"/>
</dbReference>
<name>A0A239M284_9ACTN</name>
<dbReference type="AlphaFoldDB" id="A0A239M284"/>
<keyword evidence="3" id="KW-1185">Reference proteome</keyword>
<accession>A0A239M284</accession>
<dbReference type="EMBL" id="FZOR01000025">
    <property type="protein sequence ID" value="SNT36218.1"/>
    <property type="molecule type" value="Genomic_DNA"/>
</dbReference>
<evidence type="ECO:0000256" key="1">
    <source>
        <dbReference type="SAM" id="Phobius"/>
    </source>
</evidence>
<evidence type="ECO:0000313" key="2">
    <source>
        <dbReference type="EMBL" id="SNT36218.1"/>
    </source>
</evidence>
<keyword evidence="1" id="KW-0472">Membrane</keyword>
<feature type="transmembrane region" description="Helical" evidence="1">
    <location>
        <begin position="80"/>
        <end position="101"/>
    </location>
</feature>
<keyword evidence="1" id="KW-1133">Transmembrane helix</keyword>
<keyword evidence="1" id="KW-0812">Transmembrane</keyword>
<evidence type="ECO:0000313" key="3">
    <source>
        <dbReference type="Proteomes" id="UP000198318"/>
    </source>
</evidence>
<gene>
    <name evidence="2" type="ORF">SAMN05443665_102558</name>
</gene>
<sequence length="156" mass="15658">MSDGAEVVVACVLVLAAAVWVGGFVAIGVVARVSVRTLGPADRVAFFRSLGRVYLGVGTGALVLALGSGAALLAGRPWDGTLTATAALAAALVAALASGVLQARRMTRLRREALAHPDDASLATRVHRGARNAGLLRAAIGVLTLALTLLGTALAL</sequence>
<feature type="transmembrane region" description="Helical" evidence="1">
    <location>
        <begin position="6"/>
        <end position="33"/>
    </location>
</feature>
<feature type="transmembrane region" description="Helical" evidence="1">
    <location>
        <begin position="135"/>
        <end position="155"/>
    </location>
</feature>
<proteinExistence type="predicted"/>
<feature type="transmembrane region" description="Helical" evidence="1">
    <location>
        <begin position="53"/>
        <end position="74"/>
    </location>
</feature>
<dbReference type="OrthoDB" id="3482830at2"/>
<protein>
    <recommendedName>
        <fullName evidence="4">DUF4149 domain-containing protein</fullName>
    </recommendedName>
</protein>